<dbReference type="SUPFAM" id="SSF55729">
    <property type="entry name" value="Acyl-CoA N-acyltransferases (Nat)"/>
    <property type="match status" value="1"/>
</dbReference>
<keyword evidence="4" id="KW-1185">Reference proteome</keyword>
<reference evidence="4 5" key="1">
    <citation type="submission" date="2019-11" db="EMBL/GenBank/DDBJ databases">
        <authorList>
            <person name="Cho J.-C."/>
        </authorList>
    </citation>
    <scope>NUCLEOTIDE SEQUENCE [LARGE SCALE GENOMIC DNA]</scope>
    <source>
        <strain evidence="3 4">JH1073</strain>
        <strain evidence="2 5">JH702</strain>
    </source>
</reference>
<evidence type="ECO:0000313" key="2">
    <source>
        <dbReference type="EMBL" id="MDG0867692.1"/>
    </source>
</evidence>
<dbReference type="PROSITE" id="PS51186">
    <property type="entry name" value="GNAT"/>
    <property type="match status" value="1"/>
</dbReference>
<evidence type="ECO:0000313" key="3">
    <source>
        <dbReference type="EMBL" id="WFG39940.1"/>
    </source>
</evidence>
<dbReference type="GO" id="GO:0016747">
    <property type="term" value="F:acyltransferase activity, transferring groups other than amino-acyl groups"/>
    <property type="evidence" value="ECO:0007669"/>
    <property type="project" value="InterPro"/>
</dbReference>
<evidence type="ECO:0000313" key="4">
    <source>
        <dbReference type="Proteomes" id="UP001219901"/>
    </source>
</evidence>
<evidence type="ECO:0000259" key="1">
    <source>
        <dbReference type="PROSITE" id="PS51186"/>
    </source>
</evidence>
<proteinExistence type="predicted"/>
<sequence>MKSPIDIAIANFVDHCQAIPSSLGSPGSQTTAFSTNQHTLNIPYPNGITIGQTDNQDSQMSQIRQMIAGRPSGAVTSMVDSFSSLDLTPLGFHTLFDTPWTFRQAAPVESLPIRQPQFRIETVNTPAQLQEFDRAAAAGFGQPDDDTVYSTPLLTDPRYDFYFIRQSNKIAAGVQTFTNNESIGVYTLFTLPEHRRKGFAKSLVNHVLSLTPDLPAVTNPSEDSDHLFRNAGFSHIGTRTIWLHVPS</sequence>
<dbReference type="EMBL" id="WMBE01000003">
    <property type="protein sequence ID" value="MDG0867692.1"/>
    <property type="molecule type" value="Genomic_DNA"/>
</dbReference>
<organism evidence="3 4">
    <name type="scientific">Candidatus Lucifugimonas marina</name>
    <dbReference type="NCBI Taxonomy" id="3038979"/>
    <lineage>
        <taxon>Bacteria</taxon>
        <taxon>Bacillati</taxon>
        <taxon>Chloroflexota</taxon>
        <taxon>Dehalococcoidia</taxon>
        <taxon>SAR202 cluster</taxon>
        <taxon>Candidatus Lucifugimonadales</taxon>
        <taxon>Candidatus Lucifugimonadaceae</taxon>
        <taxon>Candidatus Lucifugimonas</taxon>
    </lineage>
</organism>
<reference evidence="4" key="3">
    <citation type="submission" date="2023-06" db="EMBL/GenBank/DDBJ databases">
        <title>Pangenomics reveal diversification of enzyme families and niche specialization in globally abundant SAR202 bacteria.</title>
        <authorList>
            <person name="Saw J.H.W."/>
        </authorList>
    </citation>
    <scope>NUCLEOTIDE SEQUENCE [LARGE SCALE GENOMIC DNA]</scope>
    <source>
        <strain evidence="4">JH1073</strain>
    </source>
</reference>
<dbReference type="CDD" id="cd04301">
    <property type="entry name" value="NAT_SF"/>
    <property type="match status" value="1"/>
</dbReference>
<reference evidence="3" key="2">
    <citation type="journal article" date="2023" name="Nat. Commun.">
        <title>Cultivation of marine bacteria of the SAR202 clade.</title>
        <authorList>
            <person name="Lim Y."/>
            <person name="Seo J.H."/>
            <person name="Giovannoni S.J."/>
            <person name="Kang I."/>
            <person name="Cho J.C."/>
        </authorList>
    </citation>
    <scope>NUCLEOTIDE SEQUENCE</scope>
    <source>
        <strain evidence="3">JH1073</strain>
    </source>
</reference>
<evidence type="ECO:0000313" key="5">
    <source>
        <dbReference type="Proteomes" id="UP001321249"/>
    </source>
</evidence>
<dbReference type="Proteomes" id="UP001321249">
    <property type="component" value="Unassembled WGS sequence"/>
</dbReference>
<name>A0AAJ5ZFA8_9CHLR</name>
<protein>
    <recommendedName>
        <fullName evidence="1">N-acetyltransferase domain-containing protein</fullName>
    </recommendedName>
</protein>
<dbReference type="EMBL" id="CP046147">
    <property type="protein sequence ID" value="WFG39940.1"/>
    <property type="molecule type" value="Genomic_DNA"/>
</dbReference>
<dbReference type="Proteomes" id="UP001219901">
    <property type="component" value="Chromosome"/>
</dbReference>
<dbReference type="AlphaFoldDB" id="A0AAJ5ZFA8"/>
<dbReference type="InterPro" id="IPR000182">
    <property type="entry name" value="GNAT_dom"/>
</dbReference>
<dbReference type="RefSeq" id="WP_342835973.1">
    <property type="nucleotide sequence ID" value="NZ_CP046146.1"/>
</dbReference>
<dbReference type="InterPro" id="IPR016181">
    <property type="entry name" value="Acyl_CoA_acyltransferase"/>
</dbReference>
<dbReference type="Gene3D" id="3.40.630.30">
    <property type="match status" value="1"/>
</dbReference>
<dbReference type="Pfam" id="PF00583">
    <property type="entry name" value="Acetyltransf_1"/>
    <property type="match status" value="1"/>
</dbReference>
<gene>
    <name evidence="2" type="ORF">GKO46_11500</name>
    <name evidence="3" type="ORF">GKO48_10035</name>
</gene>
<accession>A0AAJ5ZFA8</accession>
<feature type="domain" description="N-acetyltransferase" evidence="1">
    <location>
        <begin position="116"/>
        <end position="247"/>
    </location>
</feature>